<dbReference type="GO" id="GO:0001510">
    <property type="term" value="P:RNA methylation"/>
    <property type="evidence" value="ECO:0007669"/>
    <property type="project" value="InterPro"/>
</dbReference>
<dbReference type="SUPFAM" id="SSF53335">
    <property type="entry name" value="S-adenosyl-L-methionine-dependent methyltransferases"/>
    <property type="match status" value="1"/>
</dbReference>
<keyword evidence="2 5" id="KW-0808">Transferase</keyword>
<dbReference type="InterPro" id="IPR023267">
    <property type="entry name" value="RCMT"/>
</dbReference>
<keyword evidence="1 5" id="KW-0489">Methyltransferase</keyword>
<feature type="binding site" evidence="5">
    <location>
        <position position="302"/>
    </location>
    <ligand>
        <name>S-adenosyl-L-methionine</name>
        <dbReference type="ChEBI" id="CHEBI:59789"/>
    </ligand>
</feature>
<evidence type="ECO:0000256" key="5">
    <source>
        <dbReference type="PROSITE-ProRule" id="PRU01023"/>
    </source>
</evidence>
<sequence length="421" mass="46673">MNILRLDHTASLLAEMLTFKQPADAVLSAYFREHKKLGRQDRHEIAETAFAALRHYQKISAALRRPYAQPKKAALAALVLGRSVNISSLKDMIDDEETEFLSRLKARKQEFSDGLNTAAELPEWLVAQLKKHHGDDEILRFGRSISQPAPLDLRVNTLKAKRDKVLAALQDEGLRAEATPFSPWGIRLRDKTAINHHRLFSDGTLEVQDEGSQLLALLVGAKRGEIVVDFCAGAGGKTLAVGAQMANKGRIYAFDIAEKRLANLKPRMTRAGLTNIHPERISSEHDPRTGRLKGKADRVLVDAPCSGLGTLRRNPDLKYRQSPETVAKLLEQQASILAAAAELVKPQGRLVYATCSILPEENELQVERFLAGHPDFTLLDCAELLKQTKVDLDTGKYLRLDSAAHQTDGFFAAVMQRKDAV</sequence>
<dbReference type="OrthoDB" id="9810297at2"/>
<gene>
    <name evidence="6" type="ORF">BG910_10370</name>
</gene>
<dbReference type="Pfam" id="PF01189">
    <property type="entry name" value="Methyltr_RsmB-F"/>
    <property type="match status" value="1"/>
</dbReference>
<name>A0A220S3L3_9NEIS</name>
<evidence type="ECO:0000256" key="1">
    <source>
        <dbReference type="ARBA" id="ARBA00022603"/>
    </source>
</evidence>
<keyword evidence="4 5" id="KW-0694">RNA-binding</keyword>
<dbReference type="InterPro" id="IPR049560">
    <property type="entry name" value="MeTrfase_RsmB-F_NOP2_cat"/>
</dbReference>
<evidence type="ECO:0000256" key="3">
    <source>
        <dbReference type="ARBA" id="ARBA00022691"/>
    </source>
</evidence>
<dbReference type="RefSeq" id="WP_089036773.1">
    <property type="nucleotide sequence ID" value="NZ_CP022278.1"/>
</dbReference>
<keyword evidence="3 5" id="KW-0949">S-adenosyl-L-methionine</keyword>
<dbReference type="Gene3D" id="3.40.50.150">
    <property type="entry name" value="Vaccinia Virus protein VP39"/>
    <property type="match status" value="1"/>
</dbReference>
<comment type="similarity">
    <text evidence="5">Belongs to the class I-like SAM-binding methyltransferase superfamily. RsmB/NOP family.</text>
</comment>
<dbReference type="GO" id="GO:0003723">
    <property type="term" value="F:RNA binding"/>
    <property type="evidence" value="ECO:0007669"/>
    <property type="project" value="UniProtKB-UniRule"/>
</dbReference>
<evidence type="ECO:0000256" key="4">
    <source>
        <dbReference type="ARBA" id="ARBA00022884"/>
    </source>
</evidence>
<dbReference type="PANTHER" id="PTHR22807:SF53">
    <property type="entry name" value="RIBOSOMAL RNA SMALL SUBUNIT METHYLTRANSFERASE B-RELATED"/>
    <property type="match status" value="1"/>
</dbReference>
<proteinExistence type="inferred from homology"/>
<feature type="binding site" evidence="5">
    <location>
        <position position="255"/>
    </location>
    <ligand>
        <name>S-adenosyl-L-methionine</name>
        <dbReference type="ChEBI" id="CHEBI:59789"/>
    </ligand>
</feature>
<keyword evidence="7" id="KW-1185">Reference proteome</keyword>
<reference evidence="6 7" key="1">
    <citation type="submission" date="2017-06" db="EMBL/GenBank/DDBJ databases">
        <title>Neisseria chenwenguii sp. nov., isolated from the intestinal contents of Tibetan Plateau Pika in Yushu, Qinghai Province, China.</title>
        <authorList>
            <person name="Zhang G."/>
        </authorList>
    </citation>
    <scope>NUCLEOTIDE SEQUENCE [LARGE SCALE GENOMIC DNA]</scope>
    <source>
        <strain evidence="6 7">10023</strain>
    </source>
</reference>
<comment type="caution">
    <text evidence="5">Lacks conserved residue(s) required for the propagation of feature annotation.</text>
</comment>
<evidence type="ECO:0000313" key="7">
    <source>
        <dbReference type="Proteomes" id="UP000198238"/>
    </source>
</evidence>
<dbReference type="Pfam" id="PF22458">
    <property type="entry name" value="RsmF-B_ferredox"/>
    <property type="match status" value="1"/>
</dbReference>
<dbReference type="PRINTS" id="PR02008">
    <property type="entry name" value="RCMTFAMILY"/>
</dbReference>
<dbReference type="InterPro" id="IPR054728">
    <property type="entry name" value="RsmB-like_ferredoxin"/>
</dbReference>
<dbReference type="PANTHER" id="PTHR22807">
    <property type="entry name" value="NOP2 YEAST -RELATED NOL1/NOP2/FMU SUN DOMAIN-CONTAINING"/>
    <property type="match status" value="1"/>
</dbReference>
<dbReference type="Proteomes" id="UP000198238">
    <property type="component" value="Chromosome"/>
</dbReference>
<evidence type="ECO:0000313" key="6">
    <source>
        <dbReference type="EMBL" id="ASK28081.1"/>
    </source>
</evidence>
<feature type="active site" description="Nucleophile" evidence="5">
    <location>
        <position position="355"/>
    </location>
</feature>
<protein>
    <submittedName>
        <fullName evidence="6">SAM-dependent methyltransferase</fullName>
    </submittedName>
</protein>
<dbReference type="CDD" id="cd02440">
    <property type="entry name" value="AdoMet_MTases"/>
    <property type="match status" value="1"/>
</dbReference>
<evidence type="ECO:0000256" key="2">
    <source>
        <dbReference type="ARBA" id="ARBA00022679"/>
    </source>
</evidence>
<dbReference type="EMBL" id="CP022278">
    <property type="protein sequence ID" value="ASK28081.1"/>
    <property type="molecule type" value="Genomic_DNA"/>
</dbReference>
<organism evidence="6 7">
    <name type="scientific">Neisseria chenwenguii</name>
    <dbReference type="NCBI Taxonomy" id="1853278"/>
    <lineage>
        <taxon>Bacteria</taxon>
        <taxon>Pseudomonadati</taxon>
        <taxon>Pseudomonadota</taxon>
        <taxon>Betaproteobacteria</taxon>
        <taxon>Neisseriales</taxon>
        <taxon>Neisseriaceae</taxon>
        <taxon>Neisseria</taxon>
    </lineage>
</organism>
<accession>A0A220S3L3</accession>
<dbReference type="PROSITE" id="PS51686">
    <property type="entry name" value="SAM_MT_RSMB_NOP"/>
    <property type="match status" value="1"/>
</dbReference>
<dbReference type="InterPro" id="IPR001678">
    <property type="entry name" value="MeTrfase_RsmB-F_NOP2_dom"/>
</dbReference>
<dbReference type="GO" id="GO:0008173">
    <property type="term" value="F:RNA methyltransferase activity"/>
    <property type="evidence" value="ECO:0007669"/>
    <property type="project" value="InterPro"/>
</dbReference>
<dbReference type="KEGG" id="nei:BG910_10370"/>
<dbReference type="AlphaFoldDB" id="A0A220S3L3"/>
<dbReference type="InterPro" id="IPR029063">
    <property type="entry name" value="SAM-dependent_MTases_sf"/>
</dbReference>